<dbReference type="SUPFAM" id="SSF52833">
    <property type="entry name" value="Thioredoxin-like"/>
    <property type="match status" value="2"/>
</dbReference>
<organism evidence="3 4">
    <name type="scientific">Gracilariopsis chorda</name>
    <dbReference type="NCBI Taxonomy" id="448386"/>
    <lineage>
        <taxon>Eukaryota</taxon>
        <taxon>Rhodophyta</taxon>
        <taxon>Florideophyceae</taxon>
        <taxon>Rhodymeniophycidae</taxon>
        <taxon>Gracilariales</taxon>
        <taxon>Gracilariaceae</taxon>
        <taxon>Gracilariopsis</taxon>
    </lineage>
</organism>
<comment type="caution">
    <text evidence="3">The sequence shown here is derived from an EMBL/GenBank/DDBJ whole genome shotgun (WGS) entry which is preliminary data.</text>
</comment>
<feature type="signal peptide" evidence="1">
    <location>
        <begin position="1"/>
        <end position="26"/>
    </location>
</feature>
<accession>A0A2V3IZ95</accession>
<dbReference type="PANTHER" id="PTHR45672:SF11">
    <property type="entry name" value="PROTEIN DISULFIDE-ISOMERASE C17H9.14C"/>
    <property type="match status" value="1"/>
</dbReference>
<dbReference type="InterPro" id="IPR036249">
    <property type="entry name" value="Thioredoxin-like_sf"/>
</dbReference>
<dbReference type="Proteomes" id="UP000247409">
    <property type="component" value="Unassembled WGS sequence"/>
</dbReference>
<feature type="chain" id="PRO_5016058397" evidence="1">
    <location>
        <begin position="27"/>
        <end position="376"/>
    </location>
</feature>
<proteinExistence type="predicted"/>
<dbReference type="AlphaFoldDB" id="A0A2V3IZ95"/>
<dbReference type="GO" id="GO:0006457">
    <property type="term" value="P:protein folding"/>
    <property type="evidence" value="ECO:0007669"/>
    <property type="project" value="TreeGrafter"/>
</dbReference>
<keyword evidence="4" id="KW-1185">Reference proteome</keyword>
<reference evidence="3 4" key="1">
    <citation type="journal article" date="2018" name="Mol. Biol. Evol.">
        <title>Analysis of the draft genome of the red seaweed Gracilariopsis chorda provides insights into genome size evolution in Rhodophyta.</title>
        <authorList>
            <person name="Lee J."/>
            <person name="Yang E.C."/>
            <person name="Graf L."/>
            <person name="Yang J.H."/>
            <person name="Qiu H."/>
            <person name="Zel Zion U."/>
            <person name="Chan C.X."/>
            <person name="Stephens T.G."/>
            <person name="Weber A.P.M."/>
            <person name="Boo G.H."/>
            <person name="Boo S.M."/>
            <person name="Kim K.M."/>
            <person name="Shin Y."/>
            <person name="Jung M."/>
            <person name="Lee S.J."/>
            <person name="Yim H.S."/>
            <person name="Lee J.H."/>
            <person name="Bhattacharya D."/>
            <person name="Yoon H.S."/>
        </authorList>
    </citation>
    <scope>NUCLEOTIDE SEQUENCE [LARGE SCALE GENOMIC DNA]</scope>
    <source>
        <strain evidence="3 4">SKKU-2015</strain>
        <tissue evidence="3">Whole body</tissue>
    </source>
</reference>
<feature type="domain" description="Thioredoxin" evidence="2">
    <location>
        <begin position="10"/>
        <end position="140"/>
    </location>
</feature>
<dbReference type="PROSITE" id="PS51352">
    <property type="entry name" value="THIOREDOXIN_2"/>
    <property type="match status" value="1"/>
</dbReference>
<dbReference type="InterPro" id="IPR013766">
    <property type="entry name" value="Thioredoxin_domain"/>
</dbReference>
<dbReference type="EMBL" id="NBIV01000024">
    <property type="protein sequence ID" value="PXF47451.1"/>
    <property type="molecule type" value="Genomic_DNA"/>
</dbReference>
<evidence type="ECO:0000256" key="1">
    <source>
        <dbReference type="SAM" id="SignalP"/>
    </source>
</evidence>
<dbReference type="Pfam" id="PF00085">
    <property type="entry name" value="Thioredoxin"/>
    <property type="match status" value="1"/>
</dbReference>
<dbReference type="Gene3D" id="3.40.30.10">
    <property type="entry name" value="Glutaredoxin"/>
    <property type="match status" value="2"/>
</dbReference>
<keyword evidence="3" id="KW-0413">Isomerase</keyword>
<dbReference type="InterPro" id="IPR051063">
    <property type="entry name" value="PDI"/>
</dbReference>
<evidence type="ECO:0000313" key="3">
    <source>
        <dbReference type="EMBL" id="PXF47451.1"/>
    </source>
</evidence>
<dbReference type="CDD" id="cd02961">
    <property type="entry name" value="PDI_a_family"/>
    <property type="match status" value="1"/>
</dbReference>
<dbReference type="PROSITE" id="PS51257">
    <property type="entry name" value="PROKAR_LIPOPROTEIN"/>
    <property type="match status" value="1"/>
</dbReference>
<evidence type="ECO:0000313" key="4">
    <source>
        <dbReference type="Proteomes" id="UP000247409"/>
    </source>
</evidence>
<protein>
    <submittedName>
        <fullName evidence="3">Protein disulfide-isomerase like 2-1</fullName>
    </submittedName>
</protein>
<keyword evidence="1" id="KW-0732">Signal</keyword>
<dbReference type="PANTHER" id="PTHR45672">
    <property type="entry name" value="PROTEIN DISULFIDE-ISOMERASE C17H9.14C-RELATED"/>
    <property type="match status" value="1"/>
</dbReference>
<dbReference type="GO" id="GO:0005783">
    <property type="term" value="C:endoplasmic reticulum"/>
    <property type="evidence" value="ECO:0007669"/>
    <property type="project" value="TreeGrafter"/>
</dbReference>
<gene>
    <name evidence="3" type="ORF">BWQ96_02782</name>
</gene>
<dbReference type="STRING" id="448386.A0A2V3IZ95"/>
<name>A0A2V3IZ95_9FLOR</name>
<dbReference type="GO" id="GO:0003756">
    <property type="term" value="F:protein disulfide isomerase activity"/>
    <property type="evidence" value="ECO:0007669"/>
    <property type="project" value="TreeGrafter"/>
</dbReference>
<dbReference type="OrthoDB" id="10264505at2759"/>
<evidence type="ECO:0000259" key="2">
    <source>
        <dbReference type="PROSITE" id="PS51352"/>
    </source>
</evidence>
<sequence>MHRSHRQITLLVLLLVSCCQIAPLVAEFVEHISYDAFVSHLGKRPFLLFLTVNWCDHCRALTSEIRALAKAVSSQPAVIVARADADQQPAIAQTLRVTGFPSILFFPSQFDLQNPSHSPAEFSDWRWAEIIAEFVNNQTASQTISIQSRQSFLRWRNKHPYNLGSRATSRPEADLTPHEREAVYDDGVGKSGIREPTPLTSHNFDSLVYARPSTRFIVLFYDDHDPFVSHVIRQWRQASSAFTAADNVTISLANVSEDQSLLTRFHLQDTPSCLYFPACDVNDLPRCKTPIPCHDDLDDTENIIQFISDRVMFELGMVPDDDAQVHSYSLTEEEYQAMKERGVIFANDQEHQEHVHQMYENHRVATLVDLGTKEEL</sequence>